<evidence type="ECO:0000313" key="2">
    <source>
        <dbReference type="Proteomes" id="UP000006512"/>
    </source>
</evidence>
<keyword evidence="2" id="KW-1185">Reference proteome</keyword>
<dbReference type="HOGENOM" id="CLU_2140699_0_0_5"/>
<accession>F4QJH7</accession>
<gene>
    <name evidence="1" type="ORF">ABI_15990</name>
</gene>
<proteinExistence type="predicted"/>
<dbReference type="OrthoDB" id="5519990at2"/>
<evidence type="ECO:0000313" key="1">
    <source>
        <dbReference type="EMBL" id="EGF93160.1"/>
    </source>
</evidence>
<dbReference type="Proteomes" id="UP000006512">
    <property type="component" value="Unassembled WGS sequence"/>
</dbReference>
<dbReference type="AlphaFoldDB" id="F4QJH7"/>
<protein>
    <submittedName>
        <fullName evidence="1">Uncharacterized protein</fullName>
    </submittedName>
</protein>
<name>F4QJH7_9CAUL</name>
<reference evidence="2" key="1">
    <citation type="submission" date="2011-03" db="EMBL/GenBank/DDBJ databases">
        <title>Draft genome sequence of Brevundimonas diminuta.</title>
        <authorList>
            <person name="Brown P.J.B."/>
            <person name="Buechlein A."/>
            <person name="Hemmerich C."/>
            <person name="Brun Y.V."/>
        </authorList>
    </citation>
    <scope>NUCLEOTIDE SEQUENCE [LARGE SCALE GENOMIC DNA]</scope>
    <source>
        <strain evidence="2">C19</strain>
    </source>
</reference>
<dbReference type="EMBL" id="GL883077">
    <property type="protein sequence ID" value="EGF93160.1"/>
    <property type="molecule type" value="Genomic_DNA"/>
</dbReference>
<dbReference type="RefSeq" id="WP_006272352.1">
    <property type="nucleotide sequence ID" value="NZ_GL883077.1"/>
</dbReference>
<organism evidence="1 2">
    <name type="scientific">Asticcacaulis biprosthecium C19</name>
    <dbReference type="NCBI Taxonomy" id="715226"/>
    <lineage>
        <taxon>Bacteria</taxon>
        <taxon>Pseudomonadati</taxon>
        <taxon>Pseudomonadota</taxon>
        <taxon>Alphaproteobacteria</taxon>
        <taxon>Caulobacterales</taxon>
        <taxon>Caulobacteraceae</taxon>
        <taxon>Asticcacaulis</taxon>
    </lineage>
</organism>
<sequence>MSLIRLMNHDTQHVTSQIVGATMSGDGNFSSEELTVELAHIDGGSEGVLLLFRKAVEAYAADRYLRAIYWHVYALTCAKRNPRLQRFLRKRAFTEVDHEKHRPIFALSTSGI</sequence>